<comment type="function">
    <text evidence="9">Part of the Sec protein translocase complex. Interacts with the SecYEG preprotein conducting channel. SecDF uses the proton motive force (PMF) to complete protein translocation after the ATP-dependent function of SecA.</text>
</comment>
<evidence type="ECO:0000256" key="9">
    <source>
        <dbReference type="HAMAP-Rule" id="MF_01463"/>
    </source>
</evidence>
<dbReference type="InterPro" id="IPR005791">
    <property type="entry name" value="SecD"/>
</dbReference>
<reference evidence="14" key="1">
    <citation type="submission" date="2017-03" db="EMBL/GenBank/DDBJ databases">
        <title>Novel pathways for hydrocarbon cycling and metabolic interdependencies in hydrothermal sediment communities.</title>
        <authorList>
            <person name="Dombrowski N."/>
            <person name="Seitz K."/>
            <person name="Teske A."/>
            <person name="Baker B."/>
        </authorList>
    </citation>
    <scope>NUCLEOTIDE SEQUENCE [LARGE SCALE GENOMIC DNA]</scope>
</reference>
<evidence type="ECO:0000256" key="7">
    <source>
        <dbReference type="ARBA" id="ARBA00023010"/>
    </source>
</evidence>
<evidence type="ECO:0000313" key="14">
    <source>
        <dbReference type="Proteomes" id="UP000192520"/>
    </source>
</evidence>
<dbReference type="HAMAP" id="MF_01463_B">
    <property type="entry name" value="SecD_B"/>
    <property type="match status" value="1"/>
</dbReference>
<dbReference type="PANTHER" id="PTHR30081:SF1">
    <property type="entry name" value="PROTEIN TRANSLOCASE SUBUNIT SECD"/>
    <property type="match status" value="1"/>
</dbReference>
<dbReference type="Pfam" id="PF22599">
    <property type="entry name" value="SecDF_P1_head"/>
    <property type="match status" value="1"/>
</dbReference>
<evidence type="ECO:0000256" key="4">
    <source>
        <dbReference type="ARBA" id="ARBA00022692"/>
    </source>
</evidence>
<evidence type="ECO:0000313" key="13">
    <source>
        <dbReference type="EMBL" id="OQX51462.1"/>
    </source>
</evidence>
<evidence type="ECO:0000259" key="11">
    <source>
        <dbReference type="Pfam" id="PF21760"/>
    </source>
</evidence>
<comment type="caution">
    <text evidence="13">The sequence shown here is derived from an EMBL/GenBank/DDBJ whole genome shotgun (WGS) entry which is preliminary data.</text>
</comment>
<dbReference type="EMBL" id="MZGJ01000003">
    <property type="protein sequence ID" value="OQX51462.1"/>
    <property type="molecule type" value="Genomic_DNA"/>
</dbReference>
<evidence type="ECO:0000256" key="5">
    <source>
        <dbReference type="ARBA" id="ARBA00022927"/>
    </source>
</evidence>
<evidence type="ECO:0000256" key="3">
    <source>
        <dbReference type="ARBA" id="ARBA00022475"/>
    </source>
</evidence>
<dbReference type="GO" id="GO:0015450">
    <property type="term" value="F:protein-transporting ATPase activity"/>
    <property type="evidence" value="ECO:0007669"/>
    <property type="project" value="InterPro"/>
</dbReference>
<feature type="transmembrane region" description="Helical" evidence="9">
    <location>
        <begin position="413"/>
        <end position="437"/>
    </location>
</feature>
<name>A0A1W9NZM9_UNCC3</name>
<sequence length="445" mass="48943">MSSRTLRFTFFLILLITLLAIFVDLPHIPVKFKFRSFKIDRSIGGDLLDFRVFGFHLYRDISLRRGLDLQGGLQVVLEADMSTIEESLRDEALEAARQAIERRVNLFGVSEANVYSSKTLDSYRIVVELPGVADSQQALELIGQTAQLDVREKDPKAGPEEYKFIKTGLTGRDLKRASVVFDPQSGKPQVKLEFTAEGAKKSKEITERNLEKPIGFFLDDQPLSIATVRSVIESSGVISGDFTLDDAKRLAIQLNAGALPAPISILGQKQIGATLGAETVGRGIRAGLVGLAMVALFMWLYYGVLGLLADIGLIIYGLVTLALYRLIPVTLTFAGITGFLLSIGMAVDANILIFERFKEEMRSGKDRKLGLELAFGRAWDSIRDANVCTLITCFVLFNPLEWSFLNISGMVRGFAATLALGILVGLFTGVVVTRTLIRMVYKSTS</sequence>
<dbReference type="Proteomes" id="UP000192520">
    <property type="component" value="Unassembled WGS sequence"/>
</dbReference>
<dbReference type="GO" id="GO:0043952">
    <property type="term" value="P:protein transport by the Sec complex"/>
    <property type="evidence" value="ECO:0007669"/>
    <property type="project" value="UniProtKB-UniRule"/>
</dbReference>
<gene>
    <name evidence="9" type="primary">secD</name>
    <name evidence="13" type="ORF">B5M47_00470</name>
</gene>
<keyword evidence="5 9" id="KW-0653">Protein transport</keyword>
<dbReference type="SUPFAM" id="SSF82866">
    <property type="entry name" value="Multidrug efflux transporter AcrB transmembrane domain"/>
    <property type="match status" value="1"/>
</dbReference>
<comment type="caution">
    <text evidence="9">Lacks conserved residue(s) required for the propagation of feature annotation.</text>
</comment>
<keyword evidence="7 9" id="KW-0811">Translocation</keyword>
<dbReference type="NCBIfam" id="TIGR01129">
    <property type="entry name" value="secD"/>
    <property type="match status" value="1"/>
</dbReference>
<dbReference type="NCBIfam" id="TIGR00916">
    <property type="entry name" value="2A0604s01"/>
    <property type="match status" value="1"/>
</dbReference>
<feature type="domain" description="SecDF P1 head subdomain" evidence="12">
    <location>
        <begin position="167"/>
        <end position="261"/>
    </location>
</feature>
<keyword evidence="6 9" id="KW-1133">Transmembrane helix</keyword>
<feature type="domain" description="Protein export membrane protein SecD/SecF C-terminal" evidence="10">
    <location>
        <begin position="265"/>
        <end position="441"/>
    </location>
</feature>
<dbReference type="InterPro" id="IPR048634">
    <property type="entry name" value="SecD_SecF_C"/>
</dbReference>
<comment type="subunit">
    <text evidence="9">Forms a complex with SecF. Part of the essential Sec protein translocation apparatus which comprises SecA, SecYEG and auxiliary proteins SecDF. Other proteins may also be involved.</text>
</comment>
<evidence type="ECO:0000256" key="6">
    <source>
        <dbReference type="ARBA" id="ARBA00022989"/>
    </source>
</evidence>
<dbReference type="GO" id="GO:0006605">
    <property type="term" value="P:protein targeting"/>
    <property type="evidence" value="ECO:0007669"/>
    <property type="project" value="UniProtKB-UniRule"/>
</dbReference>
<dbReference type="Pfam" id="PF02355">
    <property type="entry name" value="SecD_SecF_C"/>
    <property type="match status" value="1"/>
</dbReference>
<keyword evidence="3 9" id="KW-1003">Cell membrane</keyword>
<keyword evidence="2 9" id="KW-0813">Transport</keyword>
<dbReference type="InterPro" id="IPR048631">
    <property type="entry name" value="SecD_1st"/>
</dbReference>
<keyword evidence="4 9" id="KW-0812">Transmembrane</keyword>
<keyword evidence="8 9" id="KW-0472">Membrane</keyword>
<dbReference type="GO" id="GO:0065002">
    <property type="term" value="P:intracellular protein transmembrane transport"/>
    <property type="evidence" value="ECO:0007669"/>
    <property type="project" value="UniProtKB-UniRule"/>
</dbReference>
<organism evidence="13 14">
    <name type="scientific">candidate division CPR3 bacterium 4484_211</name>
    <dbReference type="NCBI Taxonomy" id="1968527"/>
    <lineage>
        <taxon>Bacteria</taxon>
        <taxon>Bacteria division CPR3</taxon>
    </lineage>
</organism>
<feature type="transmembrane region" description="Helical" evidence="9">
    <location>
        <begin position="307"/>
        <end position="327"/>
    </location>
</feature>
<dbReference type="AlphaFoldDB" id="A0A1W9NZM9"/>
<dbReference type="InterPro" id="IPR022813">
    <property type="entry name" value="SecD/SecF_arch_bac"/>
</dbReference>
<accession>A0A1W9NZM9</accession>
<evidence type="ECO:0000256" key="2">
    <source>
        <dbReference type="ARBA" id="ARBA00022448"/>
    </source>
</evidence>
<dbReference type="GO" id="GO:0005886">
    <property type="term" value="C:plasma membrane"/>
    <property type="evidence" value="ECO:0007669"/>
    <property type="project" value="UniProtKB-SubCell"/>
</dbReference>
<feature type="transmembrane region" description="Helical" evidence="9">
    <location>
        <begin position="333"/>
        <end position="354"/>
    </location>
</feature>
<dbReference type="Gene3D" id="3.30.70.3400">
    <property type="match status" value="1"/>
</dbReference>
<dbReference type="InterPro" id="IPR054384">
    <property type="entry name" value="SecDF_P1_head"/>
</dbReference>
<evidence type="ECO:0000259" key="12">
    <source>
        <dbReference type="Pfam" id="PF22599"/>
    </source>
</evidence>
<evidence type="ECO:0000256" key="8">
    <source>
        <dbReference type="ARBA" id="ARBA00023136"/>
    </source>
</evidence>
<dbReference type="Pfam" id="PF21760">
    <property type="entry name" value="SecD_1st"/>
    <property type="match status" value="1"/>
</dbReference>
<evidence type="ECO:0000259" key="10">
    <source>
        <dbReference type="Pfam" id="PF02355"/>
    </source>
</evidence>
<dbReference type="Gene3D" id="3.30.1360.200">
    <property type="match status" value="1"/>
</dbReference>
<feature type="domain" description="Protein translocase subunit SecDF P1" evidence="11">
    <location>
        <begin position="94"/>
        <end position="154"/>
    </location>
</feature>
<dbReference type="Gene3D" id="1.20.1640.10">
    <property type="entry name" value="Multidrug efflux transporter AcrB transmembrane domain"/>
    <property type="match status" value="1"/>
</dbReference>
<dbReference type="PANTHER" id="PTHR30081">
    <property type="entry name" value="PROTEIN-EXPORT MEMBRANE PROTEIN SEC"/>
    <property type="match status" value="1"/>
</dbReference>
<evidence type="ECO:0000256" key="1">
    <source>
        <dbReference type="ARBA" id="ARBA00004651"/>
    </source>
</evidence>
<proteinExistence type="inferred from homology"/>
<dbReference type="STRING" id="1968527.B5M47_00470"/>
<comment type="similarity">
    <text evidence="9">Belongs to the SecD/SecF family. SecD subfamily.</text>
</comment>
<dbReference type="InterPro" id="IPR055344">
    <property type="entry name" value="SecD_SecF_C_bact"/>
</dbReference>
<comment type="subcellular location">
    <subcellularLocation>
        <location evidence="1 9">Cell membrane</location>
        <topology evidence="1 9">Multi-pass membrane protein</topology>
    </subcellularLocation>
</comment>
<protein>
    <recommendedName>
        <fullName evidence="9">Protein translocase subunit SecD</fullName>
    </recommendedName>
</protein>